<gene>
    <name evidence="2" type="ORF">SDC9_117736</name>
</gene>
<dbReference type="AlphaFoldDB" id="A0A645BZ03"/>
<feature type="region of interest" description="Disordered" evidence="1">
    <location>
        <begin position="323"/>
        <end position="344"/>
    </location>
</feature>
<accession>A0A645BZ03</accession>
<organism evidence="2">
    <name type="scientific">bioreactor metagenome</name>
    <dbReference type="NCBI Taxonomy" id="1076179"/>
    <lineage>
        <taxon>unclassified sequences</taxon>
        <taxon>metagenomes</taxon>
        <taxon>ecological metagenomes</taxon>
    </lineage>
</organism>
<sequence length="437" mass="48985">MSQQKGGAGVLFYDLRQHGRGVVAIIPGMQQHRQTVPVGIFPDGLIGRVRQRNLPVRGQQFESDVETATEERIELRLDFVAEPRIECQIAVKALRIPGKQLLSGQIAFQSVAEQGPFAAQKQLRHAETVHLREQHLGAAFPQNPSPGMRPVVTVRVDDPHAVRSLAGAEFPPQRLPVENGRNRSGLSGRRFQIQQSLDIAVSNQFTLRRTDPGMRQHGNCGAVMRLAADAEQNALRPEFALQQFDGIPHMQPGNIHENIRTAPHGIEHGTESRPHLLGQREIHRRKFPRQIFQIAQIILLGECPAIPEQQRFEFGEFGQHPLDLPDRKTGNIRNHTQRPDPARGQIFAQESDDAALIITGRSNHERRQQTIRQSGGIDFPQQPPVAECRIQVARLDMPDQRTVDAEIVEMPDESAGIGEFRRFISPAPDCAVDIEQW</sequence>
<evidence type="ECO:0000313" key="2">
    <source>
        <dbReference type="EMBL" id="MPM70776.1"/>
    </source>
</evidence>
<reference evidence="2" key="1">
    <citation type="submission" date="2019-08" db="EMBL/GenBank/DDBJ databases">
        <authorList>
            <person name="Kucharzyk K."/>
            <person name="Murdoch R.W."/>
            <person name="Higgins S."/>
            <person name="Loffler F."/>
        </authorList>
    </citation>
    <scope>NUCLEOTIDE SEQUENCE</scope>
</reference>
<name>A0A645BZ03_9ZZZZ</name>
<dbReference type="EMBL" id="VSSQ01023686">
    <property type="protein sequence ID" value="MPM70776.1"/>
    <property type="molecule type" value="Genomic_DNA"/>
</dbReference>
<protein>
    <submittedName>
        <fullName evidence="2">Uncharacterized protein</fullName>
    </submittedName>
</protein>
<comment type="caution">
    <text evidence="2">The sequence shown here is derived from an EMBL/GenBank/DDBJ whole genome shotgun (WGS) entry which is preliminary data.</text>
</comment>
<evidence type="ECO:0000256" key="1">
    <source>
        <dbReference type="SAM" id="MobiDB-lite"/>
    </source>
</evidence>
<proteinExistence type="predicted"/>